<evidence type="ECO:0000256" key="3">
    <source>
        <dbReference type="PIRSR" id="PIRSR000097-1"/>
    </source>
</evidence>
<dbReference type="FunFam" id="3.20.20.100:FF:000014">
    <property type="entry name" value="NAD(P)-linked oxidoreductase superfamily protein"/>
    <property type="match status" value="1"/>
</dbReference>
<dbReference type="STRING" id="55188.A0A2H5Q9J6"/>
<dbReference type="InterPro" id="IPR018170">
    <property type="entry name" value="Aldo/ket_reductase_CS"/>
</dbReference>
<dbReference type="Pfam" id="PF00248">
    <property type="entry name" value="Aldo_ket_red"/>
    <property type="match status" value="1"/>
</dbReference>
<feature type="active site" description="Proton donor" evidence="3">
    <location>
        <position position="66"/>
    </location>
</feature>
<dbReference type="PROSITE" id="PS00798">
    <property type="entry name" value="ALDOKETO_REDUCTASE_1"/>
    <property type="match status" value="1"/>
</dbReference>
<dbReference type="GO" id="GO:0044550">
    <property type="term" value="P:secondary metabolite biosynthetic process"/>
    <property type="evidence" value="ECO:0007669"/>
    <property type="project" value="UniProtKB-ARBA"/>
</dbReference>
<organism evidence="7 8">
    <name type="scientific">Citrus unshiu</name>
    <name type="common">Satsuma mandarin</name>
    <name type="synonym">Citrus nobilis var. unshiu</name>
    <dbReference type="NCBI Taxonomy" id="55188"/>
    <lineage>
        <taxon>Eukaryota</taxon>
        <taxon>Viridiplantae</taxon>
        <taxon>Streptophyta</taxon>
        <taxon>Embryophyta</taxon>
        <taxon>Tracheophyta</taxon>
        <taxon>Spermatophyta</taxon>
        <taxon>Magnoliopsida</taxon>
        <taxon>eudicotyledons</taxon>
        <taxon>Gunneridae</taxon>
        <taxon>Pentapetalae</taxon>
        <taxon>rosids</taxon>
        <taxon>malvids</taxon>
        <taxon>Sapindales</taxon>
        <taxon>Rutaceae</taxon>
        <taxon>Aurantioideae</taxon>
        <taxon>Citrus</taxon>
    </lineage>
</organism>
<dbReference type="InterPro" id="IPR044497">
    <property type="entry name" value="AKR4A/B"/>
</dbReference>
<dbReference type="PIRSF" id="PIRSF000097">
    <property type="entry name" value="AKR"/>
    <property type="match status" value="1"/>
</dbReference>
<comment type="pathway">
    <text evidence="1">Secondary metabolite biosynthesis; terpenoid biosynthesis.</text>
</comment>
<proteinExistence type="predicted"/>
<dbReference type="Proteomes" id="UP000236630">
    <property type="component" value="Unassembled WGS sequence"/>
</dbReference>
<dbReference type="AlphaFoldDB" id="A0A2H5Q9J6"/>
<accession>A0A2H5Q9J6</accession>
<evidence type="ECO:0000256" key="5">
    <source>
        <dbReference type="PIRSR" id="PIRSR000097-3"/>
    </source>
</evidence>
<dbReference type="CDD" id="cd19124">
    <property type="entry name" value="AKR_AKR4A_4B"/>
    <property type="match status" value="1"/>
</dbReference>
<dbReference type="SUPFAM" id="SSF51430">
    <property type="entry name" value="NAD(P)-linked oxidoreductase"/>
    <property type="match status" value="1"/>
</dbReference>
<dbReference type="GO" id="GO:0016616">
    <property type="term" value="F:oxidoreductase activity, acting on the CH-OH group of donors, NAD or NADP as acceptor"/>
    <property type="evidence" value="ECO:0007669"/>
    <property type="project" value="InterPro"/>
</dbReference>
<dbReference type="SMR" id="A0A2H5Q9J6"/>
<feature type="domain" description="NADP-dependent oxidoreductase" evidence="6">
    <location>
        <begin position="37"/>
        <end position="303"/>
    </location>
</feature>
<comment type="caution">
    <text evidence="7">The sequence shown here is derived from an EMBL/GenBank/DDBJ whole genome shotgun (WGS) entry which is preliminary data.</text>
</comment>
<dbReference type="PANTHER" id="PTHR11732">
    <property type="entry name" value="ALDO/KETO REDUCTASE"/>
    <property type="match status" value="1"/>
</dbReference>
<dbReference type="InterPro" id="IPR020471">
    <property type="entry name" value="AKR"/>
</dbReference>
<sequence>MAANSEPMHVSINVPEVKLSSASGHRKMPVIGLGSAVDNIDERAMKSAVLEAIKLGYRHFDTASLYGTERALGEAIAEALKLGLVASREELFITTKLWCSDAHRDLVVRALKKSLKTLQIEYVDLYLIHWPMSAKPSEKLRNDIPEEDLVPLDYNGVWEAMEECQRHGLTKSIGVSNFSPKKIETILAFATIPPSVNQVEMNPAWQQRKLVEFCKSKSIIVTAFSPLGAVGSSWGTNQVMNNEALKQIAAAHGKTVAQVCLRWIIEQGATAAVKSFNKERLKENLEIFDWALTDDDHDKIRQIPQRRMMPRDDFIIPHGPFKTPEDLWDE</sequence>
<evidence type="ECO:0000256" key="4">
    <source>
        <dbReference type="PIRSR" id="PIRSR000097-2"/>
    </source>
</evidence>
<dbReference type="PRINTS" id="PR00069">
    <property type="entry name" value="ALDKETRDTASE"/>
</dbReference>
<name>A0A2H5Q9J6_CITUN</name>
<evidence type="ECO:0000313" key="8">
    <source>
        <dbReference type="Proteomes" id="UP000236630"/>
    </source>
</evidence>
<dbReference type="InterPro" id="IPR023210">
    <property type="entry name" value="NADP_OxRdtase_dom"/>
</dbReference>
<gene>
    <name evidence="7" type="ORF">CUMW_208470</name>
</gene>
<feature type="site" description="Lowers pKa of active site Tyr" evidence="5">
    <location>
        <position position="96"/>
    </location>
</feature>
<keyword evidence="2" id="KW-0560">Oxidoreductase</keyword>
<keyword evidence="8" id="KW-1185">Reference proteome</keyword>
<evidence type="ECO:0000313" key="7">
    <source>
        <dbReference type="EMBL" id="GAY61253.1"/>
    </source>
</evidence>
<dbReference type="Gene3D" id="3.20.20.100">
    <property type="entry name" value="NADP-dependent oxidoreductase domain"/>
    <property type="match status" value="1"/>
</dbReference>
<evidence type="ECO:0000256" key="1">
    <source>
        <dbReference type="ARBA" id="ARBA00004721"/>
    </source>
</evidence>
<protein>
    <recommendedName>
        <fullName evidence="6">NADP-dependent oxidoreductase domain-containing protein</fullName>
    </recommendedName>
</protein>
<reference evidence="7 8" key="1">
    <citation type="journal article" date="2017" name="Front. Genet.">
        <title>Draft sequencing of the heterozygous diploid genome of Satsuma (Citrus unshiu Marc.) using a hybrid assembly approach.</title>
        <authorList>
            <person name="Shimizu T."/>
            <person name="Tanizawa Y."/>
            <person name="Mochizuki T."/>
            <person name="Nagasaki H."/>
            <person name="Yoshioka T."/>
            <person name="Toyoda A."/>
            <person name="Fujiyama A."/>
            <person name="Kaminuma E."/>
            <person name="Nakamura Y."/>
        </authorList>
    </citation>
    <scope>NUCLEOTIDE SEQUENCE [LARGE SCALE GENOMIC DNA]</scope>
    <source>
        <strain evidence="8">cv. Miyagawa wase</strain>
    </source>
</reference>
<dbReference type="PROSITE" id="PS00062">
    <property type="entry name" value="ALDOKETO_REDUCTASE_2"/>
    <property type="match status" value="1"/>
</dbReference>
<feature type="binding site" evidence="4">
    <location>
        <position position="129"/>
    </location>
    <ligand>
        <name>substrate</name>
    </ligand>
</feature>
<dbReference type="InterPro" id="IPR036812">
    <property type="entry name" value="NAD(P)_OxRdtase_dom_sf"/>
</dbReference>
<evidence type="ECO:0000256" key="2">
    <source>
        <dbReference type="ARBA" id="ARBA00023002"/>
    </source>
</evidence>
<evidence type="ECO:0000259" key="6">
    <source>
        <dbReference type="Pfam" id="PF00248"/>
    </source>
</evidence>
<dbReference type="EMBL" id="BDQV01000263">
    <property type="protein sequence ID" value="GAY61253.1"/>
    <property type="molecule type" value="Genomic_DNA"/>
</dbReference>